<feature type="compositionally biased region" description="Acidic residues" evidence="11">
    <location>
        <begin position="626"/>
        <end position="653"/>
    </location>
</feature>
<comment type="function">
    <text evidence="9 10">Component of the FACT complex, a general chromatin factor that acts to reorganize nucleosomes. The FACT complex is involved in multiple processes that require DNA as a template such as mRNA elongation, DNA replication and DNA repair. During transcription elongation the FACT complex acts as a histone chaperone that both destabilizes and restores nucleosomal structure. It facilitates the passage of RNA polymerase II and transcription by promoting the dissociation of one histone H2A-H2B dimer from the nucleosome, then subsequently promotes the reestablishment of the nucleosome following the passage of RNA polymerase II.</text>
</comment>
<evidence type="ECO:0000256" key="2">
    <source>
        <dbReference type="ARBA" id="ARBA00022454"/>
    </source>
</evidence>
<comment type="similarity">
    <text evidence="1 10">Belongs to the SSRP1 family.</text>
</comment>
<dbReference type="AlphaFoldDB" id="A0A7C8JLN4"/>
<evidence type="ECO:0000256" key="3">
    <source>
        <dbReference type="ARBA" id="ARBA00022705"/>
    </source>
</evidence>
<feature type="domain" description="Histone chaperone RTT106/FACT complex subunit SPT16-like middle" evidence="12">
    <location>
        <begin position="467"/>
        <end position="560"/>
    </location>
</feature>
<keyword evidence="3 10" id="KW-0235">DNA replication</keyword>
<dbReference type="InterPro" id="IPR000969">
    <property type="entry name" value="SSRP1/POB3"/>
</dbReference>
<dbReference type="FunFam" id="2.30.29.220:FF:000003">
    <property type="entry name" value="FACT complex subunit POB3"/>
    <property type="match status" value="1"/>
</dbReference>
<evidence type="ECO:0000256" key="11">
    <source>
        <dbReference type="SAM" id="MobiDB-lite"/>
    </source>
</evidence>
<dbReference type="InterPro" id="IPR013719">
    <property type="entry name" value="RTT106/SPT16-like_middle_dom"/>
</dbReference>
<evidence type="ECO:0000256" key="1">
    <source>
        <dbReference type="ARBA" id="ARBA00010060"/>
    </source>
</evidence>
<dbReference type="CDD" id="cd13230">
    <property type="entry name" value="PH1_SSRP1-like"/>
    <property type="match status" value="1"/>
</dbReference>
<dbReference type="PANTHER" id="PTHR45849:SF1">
    <property type="entry name" value="FACT COMPLEX SUBUNIT SSRP1"/>
    <property type="match status" value="1"/>
</dbReference>
<dbReference type="Pfam" id="PF17292">
    <property type="entry name" value="POB3_N"/>
    <property type="match status" value="1"/>
</dbReference>
<dbReference type="FunFam" id="2.30.29.150:FF:000001">
    <property type="entry name" value="Fact complex subunit ssrp1"/>
    <property type="match status" value="1"/>
</dbReference>
<comment type="caution">
    <text evidence="13">The sequence shown here is derived from an EMBL/GenBank/DDBJ whole genome shotgun (WGS) entry which is preliminary data.</text>
</comment>
<evidence type="ECO:0000313" key="13">
    <source>
        <dbReference type="EMBL" id="KAF3131415.1"/>
    </source>
</evidence>
<evidence type="ECO:0000256" key="6">
    <source>
        <dbReference type="ARBA" id="ARBA00023163"/>
    </source>
</evidence>
<feature type="region of interest" description="Disordered" evidence="11">
    <location>
        <begin position="268"/>
        <end position="301"/>
    </location>
</feature>
<evidence type="ECO:0000259" key="12">
    <source>
        <dbReference type="SMART" id="SM01287"/>
    </source>
</evidence>
<keyword evidence="5 10" id="KW-0805">Transcription regulation</keyword>
<dbReference type="Proteomes" id="UP000480548">
    <property type="component" value="Unassembled WGS sequence"/>
</dbReference>
<feature type="compositionally biased region" description="Acidic residues" evidence="11">
    <location>
        <begin position="573"/>
        <end position="582"/>
    </location>
</feature>
<evidence type="ECO:0000256" key="8">
    <source>
        <dbReference type="ARBA" id="ARBA00023242"/>
    </source>
</evidence>
<proteinExistence type="inferred from homology"/>
<dbReference type="InterPro" id="IPR035417">
    <property type="entry name" value="SSRP1/POB3_N"/>
</dbReference>
<name>A0A7C8JLN4_ORBOL</name>
<dbReference type="GO" id="GO:0031491">
    <property type="term" value="F:nucleosome binding"/>
    <property type="evidence" value="ECO:0007669"/>
    <property type="project" value="TreeGrafter"/>
</dbReference>
<dbReference type="GO" id="GO:0042393">
    <property type="term" value="F:histone binding"/>
    <property type="evidence" value="ECO:0007669"/>
    <property type="project" value="TreeGrafter"/>
</dbReference>
<dbReference type="InterPro" id="IPR011993">
    <property type="entry name" value="PH-like_dom_sf"/>
</dbReference>
<accession>A0A7C8JLN4</accession>
<dbReference type="GO" id="GO:0006281">
    <property type="term" value="P:DNA repair"/>
    <property type="evidence" value="ECO:0007669"/>
    <property type="project" value="UniProtKB-KW"/>
</dbReference>
<gene>
    <name evidence="13" type="primary">POB3</name>
    <name evidence="13" type="ORF">TWF703_007689</name>
</gene>
<dbReference type="InterPro" id="IPR024954">
    <property type="entry name" value="SSRP1_DD"/>
</dbReference>
<dbReference type="EMBL" id="WIQZ01000049">
    <property type="protein sequence ID" value="KAF3131415.1"/>
    <property type="molecule type" value="Genomic_DNA"/>
</dbReference>
<evidence type="ECO:0000256" key="10">
    <source>
        <dbReference type="RuleBase" id="RU364013"/>
    </source>
</evidence>
<dbReference type="SUPFAM" id="SSF50729">
    <property type="entry name" value="PH domain-like"/>
    <property type="match status" value="1"/>
</dbReference>
<dbReference type="InterPro" id="IPR050454">
    <property type="entry name" value="RTT106/SSRP1_HistChap/FACT"/>
</dbReference>
<dbReference type="Gene3D" id="2.30.29.220">
    <property type="entry name" value="Structure-specific recognition protein (SSRP1)"/>
    <property type="match status" value="1"/>
</dbReference>
<dbReference type="InterPro" id="IPR038167">
    <property type="entry name" value="SSRP1_sf"/>
</dbReference>
<keyword evidence="7 10" id="KW-0234">DNA repair</keyword>
<evidence type="ECO:0000256" key="4">
    <source>
        <dbReference type="ARBA" id="ARBA00022763"/>
    </source>
</evidence>
<dbReference type="Pfam" id="PF08512">
    <property type="entry name" value="Rttp106-like_middle"/>
    <property type="match status" value="1"/>
</dbReference>
<dbReference type="GO" id="GO:0003677">
    <property type="term" value="F:DNA binding"/>
    <property type="evidence" value="ECO:0007669"/>
    <property type="project" value="InterPro"/>
</dbReference>
<feature type="compositionally biased region" description="Basic and acidic residues" evidence="11">
    <location>
        <begin position="583"/>
        <end position="592"/>
    </location>
</feature>
<sequence>MAFGFVASSNKLCCQAPFYKACHCYSPVATDTDTHNPFAFPVPPHDNLPTYQELRWHYYHTLLSSSASQESPPTAFFCFTIIAMPDQETFENIYKDLSKESGRCRFAKGGMGWKPAGGSTWTLNSNEFQGATCHWSRAARGYECKIYLKLKNEIMQLDGFEQTDFDRLKDILKHSYNAVLENREHSLKGWNWGKAEFHKKELFFNVNNKPAFEIPFDEISNSNLAGKAEVAIEFADKSDLEANASGKKNKKVFAGVDQLMEMRFYIPGMPEKGDGDDEDNESKAGSEDEADDDGEGKKKKEARTAAEVFYDTLVTKADIGDVAGDSFAIFPSILFLTPRGRYDVDMYEASFRLRGKTYDYKIPYENVKKFFLLPKPGDMHHLLVLGLEPALQQGQTKYPFLVLQFQQDEELTCDLNISEADLENKFQNRLQMHYENSAHLVLSSIFKGVTGKKMTTPSKDFTSYNQQYGVKCSLKANEGNLFFLDKALLFVPKPAIYVSFDHVQFVTLSRLGGQVSASRTFDVTVKMSSGSEHQFNNINREEQASLENFFKARGVKIKNDLVEDTSLLRTALDDEMGDDDDMEVSRVDRGSADEDDESVDEDFEAESESDVAEEYDSNHESSGSGSEDEAGGANNDDDDDDDMEVDEESEEEDQRPVKKKAKTTK</sequence>
<dbReference type="GO" id="GO:0035101">
    <property type="term" value="C:FACT complex"/>
    <property type="evidence" value="ECO:0007669"/>
    <property type="project" value="TreeGrafter"/>
</dbReference>
<dbReference type="Pfam" id="PF03531">
    <property type="entry name" value="SSrecog"/>
    <property type="match status" value="1"/>
</dbReference>
<dbReference type="CDD" id="cd13231">
    <property type="entry name" value="PH2_SSRP1-like"/>
    <property type="match status" value="1"/>
</dbReference>
<dbReference type="SMART" id="SM01287">
    <property type="entry name" value="Rtt106"/>
    <property type="match status" value="1"/>
</dbReference>
<evidence type="ECO:0000256" key="5">
    <source>
        <dbReference type="ARBA" id="ARBA00023015"/>
    </source>
</evidence>
<dbReference type="GO" id="GO:0006260">
    <property type="term" value="P:DNA replication"/>
    <property type="evidence" value="ECO:0007669"/>
    <property type="project" value="UniProtKB-KW"/>
</dbReference>
<keyword evidence="6 10" id="KW-0804">Transcription</keyword>
<dbReference type="PANTHER" id="PTHR45849">
    <property type="entry name" value="FACT COMPLEX SUBUNIT SSRP1"/>
    <property type="match status" value="1"/>
</dbReference>
<organism evidence="13 14">
    <name type="scientific">Orbilia oligospora</name>
    <name type="common">Nematode-trapping fungus</name>
    <name type="synonym">Arthrobotrys oligospora</name>
    <dbReference type="NCBI Taxonomy" id="2813651"/>
    <lineage>
        <taxon>Eukaryota</taxon>
        <taxon>Fungi</taxon>
        <taxon>Dikarya</taxon>
        <taxon>Ascomycota</taxon>
        <taxon>Pezizomycotina</taxon>
        <taxon>Orbiliomycetes</taxon>
        <taxon>Orbiliales</taxon>
        <taxon>Orbiliaceae</taxon>
        <taxon>Orbilia</taxon>
    </lineage>
</organism>
<evidence type="ECO:0000313" key="14">
    <source>
        <dbReference type="Proteomes" id="UP000480548"/>
    </source>
</evidence>
<evidence type="ECO:0000256" key="9">
    <source>
        <dbReference type="ARBA" id="ARBA00025370"/>
    </source>
</evidence>
<keyword evidence="2 10" id="KW-0158">Chromosome</keyword>
<protein>
    <recommendedName>
        <fullName evidence="10">FACT complex subunit POB3</fullName>
    </recommendedName>
</protein>
<dbReference type="PRINTS" id="PR00887">
    <property type="entry name" value="SSRCOGNITION"/>
</dbReference>
<comment type="subcellular location">
    <subcellularLocation>
        <location evidence="10">Nucleus</location>
    </subcellularLocation>
    <subcellularLocation>
        <location evidence="10">Chromosome</location>
    </subcellularLocation>
</comment>
<dbReference type="InterPro" id="IPR048993">
    <property type="entry name" value="SSRP1-like_PH1"/>
</dbReference>
<feature type="region of interest" description="Disordered" evidence="11">
    <location>
        <begin position="572"/>
        <end position="665"/>
    </location>
</feature>
<dbReference type="Gene3D" id="2.30.29.150">
    <property type="match status" value="1"/>
</dbReference>
<evidence type="ECO:0000256" key="7">
    <source>
        <dbReference type="ARBA" id="ARBA00023204"/>
    </source>
</evidence>
<keyword evidence="8 10" id="KW-0539">Nucleus</keyword>
<dbReference type="Pfam" id="PF21103">
    <property type="entry name" value="PH1_SSRP1-like"/>
    <property type="match status" value="1"/>
</dbReference>
<reference evidence="13 14" key="1">
    <citation type="submission" date="2019-06" db="EMBL/GenBank/DDBJ databases">
        <authorList>
            <person name="Palmer J.M."/>
        </authorList>
    </citation>
    <scope>NUCLEOTIDE SEQUENCE [LARGE SCALE GENOMIC DNA]</scope>
    <source>
        <strain evidence="13 14">TWF703</strain>
    </source>
</reference>
<feature type="compositionally biased region" description="Acidic residues" evidence="11">
    <location>
        <begin position="593"/>
        <end position="615"/>
    </location>
</feature>
<keyword evidence="4 10" id="KW-0227">DNA damage</keyword>
<dbReference type="Gene3D" id="2.30.29.30">
    <property type="entry name" value="Pleckstrin-homology domain (PH domain)/Phosphotyrosine-binding domain (PTB)"/>
    <property type="match status" value="2"/>
</dbReference>